<dbReference type="GO" id="GO:0030527">
    <property type="term" value="F:structural constituent of chromatin"/>
    <property type="evidence" value="ECO:0007669"/>
    <property type="project" value="InterPro"/>
</dbReference>
<dbReference type="Gene3D" id="4.10.520.10">
    <property type="entry name" value="IHF-like DNA-binding proteins"/>
    <property type="match status" value="1"/>
</dbReference>
<dbReference type="RefSeq" id="WP_129131188.1">
    <property type="nucleotide sequence ID" value="NZ_SDHW01000003.1"/>
</dbReference>
<dbReference type="Pfam" id="PF00216">
    <property type="entry name" value="Bac_DNA_binding"/>
    <property type="match status" value="1"/>
</dbReference>
<dbReference type="InterPro" id="IPR000119">
    <property type="entry name" value="Hist_DNA-bd"/>
</dbReference>
<dbReference type="AlphaFoldDB" id="A0A4Q1CIC9"/>
<dbReference type="SUPFAM" id="SSF47729">
    <property type="entry name" value="IHF-like DNA-binding proteins"/>
    <property type="match status" value="1"/>
</dbReference>
<dbReference type="GO" id="GO:0003677">
    <property type="term" value="F:DNA binding"/>
    <property type="evidence" value="ECO:0007669"/>
    <property type="project" value="UniProtKB-KW"/>
</dbReference>
<dbReference type="Proteomes" id="UP000290204">
    <property type="component" value="Unassembled WGS sequence"/>
</dbReference>
<evidence type="ECO:0000256" key="1">
    <source>
        <dbReference type="ARBA" id="ARBA00010529"/>
    </source>
</evidence>
<comment type="caution">
    <text evidence="5">The sequence shown here is derived from an EMBL/GenBank/DDBJ whole genome shotgun (WGS) entry which is preliminary data.</text>
</comment>
<keyword evidence="3" id="KW-0238">DNA-binding</keyword>
<dbReference type="GO" id="GO:0030261">
    <property type="term" value="P:chromosome condensation"/>
    <property type="evidence" value="ECO:0007669"/>
    <property type="project" value="UniProtKB-KW"/>
</dbReference>
<dbReference type="InterPro" id="IPR010992">
    <property type="entry name" value="IHF-like_DNA-bd_dom_sf"/>
</dbReference>
<evidence type="ECO:0000256" key="2">
    <source>
        <dbReference type="ARBA" id="ARBA00023067"/>
    </source>
</evidence>
<evidence type="ECO:0000256" key="4">
    <source>
        <dbReference type="RuleBase" id="RU003939"/>
    </source>
</evidence>
<comment type="similarity">
    <text evidence="1 4">Belongs to the bacterial histone-like protein family.</text>
</comment>
<gene>
    <name evidence="5" type="ORF">ESA94_12215</name>
</gene>
<dbReference type="OrthoDB" id="9799835at2"/>
<proteinExistence type="inferred from homology"/>
<dbReference type="SMART" id="SM00411">
    <property type="entry name" value="BHL"/>
    <property type="match status" value="1"/>
</dbReference>
<dbReference type="PRINTS" id="PR01727">
    <property type="entry name" value="DNABINDINGHU"/>
</dbReference>
<dbReference type="GO" id="GO:0005829">
    <property type="term" value="C:cytosol"/>
    <property type="evidence" value="ECO:0007669"/>
    <property type="project" value="TreeGrafter"/>
</dbReference>
<dbReference type="CDD" id="cd13836">
    <property type="entry name" value="IHF_B"/>
    <property type="match status" value="1"/>
</dbReference>
<reference evidence="5 6" key="1">
    <citation type="submission" date="2019-01" db="EMBL/GenBank/DDBJ databases">
        <title>Lacibacter sp. strain TTM-7.</title>
        <authorList>
            <person name="Chen W.-M."/>
        </authorList>
    </citation>
    <scope>NUCLEOTIDE SEQUENCE [LARGE SCALE GENOMIC DNA]</scope>
    <source>
        <strain evidence="5 6">TTM-7</strain>
    </source>
</reference>
<dbReference type="EMBL" id="SDHW01000003">
    <property type="protein sequence ID" value="RXK59814.1"/>
    <property type="molecule type" value="Genomic_DNA"/>
</dbReference>
<organism evidence="5 6">
    <name type="scientific">Lacibacter luteus</name>
    <dbReference type="NCBI Taxonomy" id="2508719"/>
    <lineage>
        <taxon>Bacteria</taxon>
        <taxon>Pseudomonadati</taxon>
        <taxon>Bacteroidota</taxon>
        <taxon>Chitinophagia</taxon>
        <taxon>Chitinophagales</taxon>
        <taxon>Chitinophagaceae</taxon>
        <taxon>Lacibacter</taxon>
    </lineage>
</organism>
<dbReference type="PANTHER" id="PTHR33175">
    <property type="entry name" value="DNA-BINDING PROTEIN HU"/>
    <property type="match status" value="1"/>
</dbReference>
<sequence length="108" mass="12070">MRKADLVNQISEKTGIPKVDVLVTLETMFKEVKDSLSAGQNIYIRGFGSFITKKRAAKIGRNIKRNTAVHIPEHYIPAFKPAKEFVQEVKSRYTGGGSSENEPDDSED</sequence>
<evidence type="ECO:0000313" key="6">
    <source>
        <dbReference type="Proteomes" id="UP000290204"/>
    </source>
</evidence>
<protein>
    <submittedName>
        <fullName evidence="5">Integration host factor subunit beta</fullName>
    </submittedName>
</protein>
<name>A0A4Q1CIC9_9BACT</name>
<dbReference type="PANTHER" id="PTHR33175:SF3">
    <property type="entry name" value="DNA-BINDING PROTEIN HU-BETA"/>
    <property type="match status" value="1"/>
</dbReference>
<keyword evidence="2" id="KW-0226">DNA condensation</keyword>
<accession>A0A4Q1CIC9</accession>
<evidence type="ECO:0000313" key="5">
    <source>
        <dbReference type="EMBL" id="RXK59814.1"/>
    </source>
</evidence>
<evidence type="ECO:0000256" key="3">
    <source>
        <dbReference type="ARBA" id="ARBA00023125"/>
    </source>
</evidence>
<keyword evidence="6" id="KW-1185">Reference proteome</keyword>